<feature type="signal peptide" evidence="1">
    <location>
        <begin position="1"/>
        <end position="27"/>
    </location>
</feature>
<dbReference type="PANTHER" id="PTHR34700:SF4">
    <property type="entry name" value="PHAGE-LIKE ELEMENT PBSX PROTEIN XKDP"/>
    <property type="match status" value="1"/>
</dbReference>
<comment type="caution">
    <text evidence="3">The sequence shown here is derived from an EMBL/GenBank/DDBJ whole genome shotgun (WGS) entry which is preliminary data.</text>
</comment>
<proteinExistence type="predicted"/>
<accession>A0A8J6QM26</accession>
<evidence type="ECO:0000259" key="2">
    <source>
        <dbReference type="PROSITE" id="PS51782"/>
    </source>
</evidence>
<keyword evidence="4" id="KW-1185">Reference proteome</keyword>
<name>A0A8J6QM26_9BACT</name>
<evidence type="ECO:0000313" key="3">
    <source>
        <dbReference type="EMBL" id="MBD1399757.1"/>
    </source>
</evidence>
<evidence type="ECO:0000313" key="4">
    <source>
        <dbReference type="Proteomes" id="UP000632828"/>
    </source>
</evidence>
<reference evidence="3" key="1">
    <citation type="submission" date="2020-09" db="EMBL/GenBank/DDBJ databases">
        <title>Pelobacter alkaliphilus sp. nov., a novel anaerobic arsenate-reducing bacterium from terrestrial mud volcano.</title>
        <authorList>
            <person name="Khomyakova M.A."/>
            <person name="Merkel A.Y."/>
            <person name="Slobodkin A.I."/>
        </authorList>
    </citation>
    <scope>NUCLEOTIDE SEQUENCE</scope>
    <source>
        <strain evidence="3">M08fum</strain>
    </source>
</reference>
<keyword evidence="1" id="KW-0732">Signal</keyword>
<dbReference type="Proteomes" id="UP000632828">
    <property type="component" value="Unassembled WGS sequence"/>
</dbReference>
<dbReference type="PANTHER" id="PTHR34700">
    <property type="entry name" value="POTASSIUM BINDING PROTEIN KBP"/>
    <property type="match status" value="1"/>
</dbReference>
<dbReference type="CDD" id="cd00118">
    <property type="entry name" value="LysM"/>
    <property type="match status" value="1"/>
</dbReference>
<organism evidence="3 4">
    <name type="scientific">Pelovirga terrestris</name>
    <dbReference type="NCBI Taxonomy" id="2771352"/>
    <lineage>
        <taxon>Bacteria</taxon>
        <taxon>Pseudomonadati</taxon>
        <taxon>Thermodesulfobacteriota</taxon>
        <taxon>Desulfuromonadia</taxon>
        <taxon>Geobacterales</taxon>
        <taxon>Geobacteraceae</taxon>
        <taxon>Pelovirga</taxon>
    </lineage>
</organism>
<dbReference type="Pfam" id="PF01476">
    <property type="entry name" value="LysM"/>
    <property type="match status" value="1"/>
</dbReference>
<dbReference type="InterPro" id="IPR052196">
    <property type="entry name" value="Bact_Kbp"/>
</dbReference>
<evidence type="ECO:0000256" key="1">
    <source>
        <dbReference type="SAM" id="SignalP"/>
    </source>
</evidence>
<protein>
    <submittedName>
        <fullName evidence="3">LysM peptidoglycan-binding domain-containing protein</fullName>
    </submittedName>
</protein>
<dbReference type="RefSeq" id="WP_191154029.1">
    <property type="nucleotide sequence ID" value="NZ_JACWUN010000003.1"/>
</dbReference>
<dbReference type="SUPFAM" id="SSF54106">
    <property type="entry name" value="LysM domain"/>
    <property type="match status" value="1"/>
</dbReference>
<dbReference type="Gene3D" id="3.10.350.10">
    <property type="entry name" value="LysM domain"/>
    <property type="match status" value="1"/>
</dbReference>
<dbReference type="InterPro" id="IPR036779">
    <property type="entry name" value="LysM_dom_sf"/>
</dbReference>
<gene>
    <name evidence="3" type="ORF">ICT70_03645</name>
</gene>
<sequence>MTRTITRRLLILILLLAFSVVATSAFAQRGAIYTVKKGDTLWDLSQRFIEDPFYWPNIWADNPELITNPHLIFPGQQIRILDGRLEILPAYTQQDTTPTVEEPAGAAVDEIFSITVATRGNGFILVDEQSQGRLVDATDNRVLLTENDMVFVAMDAGTVARTGDSFGLYQRGDTVVHPTNRKQRIGTLMYNLGSVKVSEVRGKTVVGQIDRAFREITRGAELFYYDPPRRDIALQRGTTQDTGVIVATQEEKGTISTGDIIFVDLGRNNELAVGNLLYISRPRQITDEALKGAEHLDLPEEVVGAAIVTETRDTTATALIIKSIDSAAIGNSITVVTD</sequence>
<dbReference type="AlphaFoldDB" id="A0A8J6QM26"/>
<feature type="chain" id="PRO_5035322601" evidence="1">
    <location>
        <begin position="28"/>
        <end position="338"/>
    </location>
</feature>
<dbReference type="EMBL" id="JACWUN010000003">
    <property type="protein sequence ID" value="MBD1399757.1"/>
    <property type="molecule type" value="Genomic_DNA"/>
</dbReference>
<dbReference type="InterPro" id="IPR018392">
    <property type="entry name" value="LysM"/>
</dbReference>
<feature type="domain" description="LysM" evidence="2">
    <location>
        <begin position="31"/>
        <end position="80"/>
    </location>
</feature>
<dbReference type="PROSITE" id="PS51782">
    <property type="entry name" value="LYSM"/>
    <property type="match status" value="1"/>
</dbReference>
<dbReference type="SMART" id="SM00257">
    <property type="entry name" value="LysM"/>
    <property type="match status" value="1"/>
</dbReference>